<feature type="chain" id="PRO_5002132176" description="Ribosomal protein s17" evidence="2">
    <location>
        <begin position="20"/>
        <end position="279"/>
    </location>
</feature>
<organism evidence="3">
    <name type="scientific">Bionectria ochroleuca</name>
    <name type="common">Gliocladium roseum</name>
    <dbReference type="NCBI Taxonomy" id="29856"/>
    <lineage>
        <taxon>Eukaryota</taxon>
        <taxon>Fungi</taxon>
        <taxon>Dikarya</taxon>
        <taxon>Ascomycota</taxon>
        <taxon>Pezizomycotina</taxon>
        <taxon>Sordariomycetes</taxon>
        <taxon>Hypocreomycetidae</taxon>
        <taxon>Hypocreales</taxon>
        <taxon>Bionectriaceae</taxon>
        <taxon>Clonostachys</taxon>
    </lineage>
</organism>
<dbReference type="PANTHER" id="PTHR34587">
    <property type="entry name" value="VWFA DOMAIN-CONTAINING PROTEIN"/>
    <property type="match status" value="1"/>
</dbReference>
<feature type="signal peptide" evidence="2">
    <location>
        <begin position="1"/>
        <end position="19"/>
    </location>
</feature>
<sequence length="279" mass="29729">MQIKTLLTVLATWAVVSDAASISGNTPFSRALRRRAEASAGSEESLVFERGFQKGGDDSKQNCSGPRLNPDLVQENSSKDGSPLEDGQSPSETDNANFINFCKGKTLTNGQQHQDGSCNGIPMGEIPSTSNMVSAVFTSPQNGDKLAAEETFKIQIQMSNFAPGTFTNPKVTYYSSPQHLNKKGHIIGHTHVTVQSTGSSLNPTTPLDPQTFVFFKGINDEGNGKGLLTAAVEGGLPVGNYRLCSMVSSANHQPVLMPVAQRGAQDDCIRFSVTESGDD</sequence>
<proteinExistence type="predicted"/>
<name>A0A0B7KF83_BIOOC</name>
<evidence type="ECO:0000256" key="1">
    <source>
        <dbReference type="SAM" id="MobiDB-lite"/>
    </source>
</evidence>
<dbReference type="EMBL" id="CDPU01000036">
    <property type="protein sequence ID" value="CEO53575.1"/>
    <property type="molecule type" value="Genomic_DNA"/>
</dbReference>
<feature type="compositionally biased region" description="Polar residues" evidence="1">
    <location>
        <begin position="88"/>
        <end position="97"/>
    </location>
</feature>
<protein>
    <recommendedName>
        <fullName evidence="4">Ribosomal protein s17</fullName>
    </recommendedName>
</protein>
<dbReference type="InterPro" id="IPR053216">
    <property type="entry name" value="Appressorial_penetr-assoc"/>
</dbReference>
<evidence type="ECO:0008006" key="4">
    <source>
        <dbReference type="Google" id="ProtNLM"/>
    </source>
</evidence>
<evidence type="ECO:0000256" key="2">
    <source>
        <dbReference type="SAM" id="SignalP"/>
    </source>
</evidence>
<keyword evidence="2" id="KW-0732">Signal</keyword>
<feature type="region of interest" description="Disordered" evidence="1">
    <location>
        <begin position="52"/>
        <end position="97"/>
    </location>
</feature>
<dbReference type="PANTHER" id="PTHR34587:SF2">
    <property type="entry name" value="G-PROTEIN COUPLED RECEPTORS FAMILY 1 PROFILE DOMAIN-CONTAINING PROTEIN"/>
    <property type="match status" value="1"/>
</dbReference>
<gene>
    <name evidence="3" type="ORF">BN869_000009633_1</name>
</gene>
<evidence type="ECO:0000313" key="3">
    <source>
        <dbReference type="EMBL" id="CEO53575.1"/>
    </source>
</evidence>
<accession>A0A0B7KF83</accession>
<dbReference type="AlphaFoldDB" id="A0A0B7KF83"/>
<reference evidence="3" key="1">
    <citation type="submission" date="2015-01" db="EMBL/GenBank/DDBJ databases">
        <authorList>
            <person name="Durling Mikael"/>
        </authorList>
    </citation>
    <scope>NUCLEOTIDE SEQUENCE</scope>
</reference>